<dbReference type="STRING" id="22663.A0A2I0JP11"/>
<name>A0A2I0JP11_PUNGR</name>
<evidence type="ECO:0000256" key="1">
    <source>
        <dbReference type="SAM" id="Phobius"/>
    </source>
</evidence>
<keyword evidence="1" id="KW-0472">Membrane</keyword>
<comment type="caution">
    <text evidence="2">The sequence shown here is derived from an EMBL/GenBank/DDBJ whole genome shotgun (WGS) entry which is preliminary data.</text>
</comment>
<sequence>MSLLLSCSGVIPFGYVPTTFLHRGPSPTGTSRQLCCTGAIPFGYVPTTFLLKGHPLRVRPDYFSAQGSVPYRYVPTTFLLKGHPLRVRPDYFSAQGSVPYRYVPTTFLLKGHPLRVRPDYFSAQGSVPYRYVPTTFLLKGHPLRVRPDYFSAQGSVPYRYVPTTFLLKGHPLRVRPDYFSAQGSVPYRYVPTTFLLKGHPLRVRPDYFSAQGSVPYRYVPTTFLLKGHPLRVRPDYFSAQGSVPYRYVPTTFLLRGHPLRVRPDYFSAQGSVPYRYVPTTFLLRGHPLRVRPDYFSAQGSVPFGYVLDYFSAQGSSPSGTSRLISCTGVIPFGYVSTTFLLRGHPLRVRPDYFSAQGSVPFGYVLDYFSAQGSSPSGTSRLISCTGVIPFGYVSTTFLLRGHPHKVRPEYFSAQRSVPFGYVPTILLHRGHPLRRSVPFGYVPTILLHRGHPLRGHALRVCPDYFSPQGSSPSGTSRLLFCTGSTGVCPLRVRPVLLFCTGIIPIGYVPTTFLLRGHALRVGPDYFSPQGSSPSGTSRLLFCTGSTGVCPLRVRPVLLFCTGIIPIGYVPTTFLLRGHALRVGPDYFSPQGSSPSGTSRLLFCTGSTGVCPLRVRPVLLFCTGIIPIGYVPTTFLLRGHALRVGPDYFSPQGSSPSGTSRLLFCTGSTGVCPLRVRPVLLFCTGIIPIGYVPTTFLLRGHALRVGPDYFSPQGSSPSGTSRLLFCTGSTGVCPLRVRPVLLFCTGIIPIGYVPTTFLLRGHALRVGPDYFSPQGSSPSGTSRLLFCTGSTGVCPLRVRPVLLFCTGIIPIGYVPTTFLLRGHALRVGPDYFSPQGSSPSGTSRLLFCTGSTGVCPLRVRPVLLFCTGIIPIGYVPTTFLLRGHALRVGPDYFSPQGSSPSGTSRLLFCTGSTGVCPLRVRPVLLFCTGIIPIGYVPTTFLLRGHALRVGPDYFSPQGSSPSGTSRLLFCTGSTGVCPLRVRPVLLFCTGIIPIGYVPTTFLLRGHALRVGPDYFSPQGSSPSGTSRLLFCTGSTGVCPLRVRPVLLFCTGIIPIGYVPTTFLLRGHALRVGPDYFSPQGSSPSGTSRLLFCTGSTGVCPLRVRPVLLFCTGIIPIGYVPTTFLLRGHALRVGPDYFSPQGSSPSGTSRLLFCTGSTGVCPLRVRPVLLFCTGIIPIGYVPTTFLLRGHALRVGPDYFSPQGSSPSGTSRLLFCTGSTGVCPLRVRPVLLFCTGIIPIGYVPTTFLLRGHALRVGPDYFSPQGSSPSGTSRLLFCTGSTGVCPLRVRPVLLFCTGIIPIGYVPTTFLLRGHALRVGPDYFSPQGSSPSGTSRLLFCTGSTGVCPLRVRPVLLFCTGIIPIGYVPTTFLLRGHALRVGPDYFSPQGSSPSGTSRLLFCTGSTGVCPLRVRPVLLFCTGIIPIGYVPTTFLLRGHPLRARLDYFAAQRSVPFGSVPTTFLLQGHPLVVRSDYFSAQGSSPSGTTRQLFCSGVMPFGYAPTTFLLRGSPLRARPDYFSAQGSSPSGTSRLLFCSWVIPFGYIPTSFLHRGPSPSGTSRLTLLHRGHPLRVRPDYFSAQGSSPSGTSRLFFCTRIIPIGYVPTAFLLMGDPLRVRPDYFSAHGSSPSGTSRLLFCSWVIPFGYVPTIFLHTDHPHRGSCPSGTPRLLFSSGVLPFGHVPTTFLHRKHRGLSPSGTTRLTFLHRDHPHRGSSRSGTSRLLFCSGVIPFGYVPTIFLHKGHPLRVSPDYFPAQGSSPWGTSRLLFCTGIVPFGYVLTTFLHRGHAHR</sequence>
<keyword evidence="3" id="KW-1185">Reference proteome</keyword>
<organism evidence="2 3">
    <name type="scientific">Punica granatum</name>
    <name type="common">Pomegranate</name>
    <dbReference type="NCBI Taxonomy" id="22663"/>
    <lineage>
        <taxon>Eukaryota</taxon>
        <taxon>Viridiplantae</taxon>
        <taxon>Streptophyta</taxon>
        <taxon>Embryophyta</taxon>
        <taxon>Tracheophyta</taxon>
        <taxon>Spermatophyta</taxon>
        <taxon>Magnoliopsida</taxon>
        <taxon>eudicotyledons</taxon>
        <taxon>Gunneridae</taxon>
        <taxon>Pentapetalae</taxon>
        <taxon>rosids</taxon>
        <taxon>malvids</taxon>
        <taxon>Myrtales</taxon>
        <taxon>Lythraceae</taxon>
        <taxon>Punica</taxon>
    </lineage>
</organism>
<feature type="transmembrane region" description="Helical" evidence="1">
    <location>
        <begin position="1410"/>
        <end position="1429"/>
    </location>
</feature>
<protein>
    <submittedName>
        <fullName evidence="2">Uncharacterized protein</fullName>
    </submittedName>
</protein>
<evidence type="ECO:0000313" key="2">
    <source>
        <dbReference type="EMBL" id="PKI57971.1"/>
    </source>
</evidence>
<feature type="non-terminal residue" evidence="2">
    <location>
        <position position="1780"/>
    </location>
</feature>
<evidence type="ECO:0000313" key="3">
    <source>
        <dbReference type="Proteomes" id="UP000233551"/>
    </source>
</evidence>
<dbReference type="Proteomes" id="UP000233551">
    <property type="component" value="Unassembled WGS sequence"/>
</dbReference>
<keyword evidence="1" id="KW-1133">Transmembrane helix</keyword>
<feature type="transmembrane region" description="Helical" evidence="1">
    <location>
        <begin position="1751"/>
        <end position="1773"/>
    </location>
</feature>
<dbReference type="EMBL" id="PGOL01001455">
    <property type="protein sequence ID" value="PKI57971.1"/>
    <property type="molecule type" value="Genomic_DNA"/>
</dbReference>
<accession>A0A2I0JP11</accession>
<proteinExistence type="predicted"/>
<gene>
    <name evidence="2" type="ORF">CRG98_021635</name>
</gene>
<keyword evidence="1" id="KW-0812">Transmembrane</keyword>
<reference evidence="2 3" key="1">
    <citation type="submission" date="2017-11" db="EMBL/GenBank/DDBJ databases">
        <title>De-novo sequencing of pomegranate (Punica granatum L.) genome.</title>
        <authorList>
            <person name="Akparov Z."/>
            <person name="Amiraslanov A."/>
            <person name="Hajiyeva S."/>
            <person name="Abbasov M."/>
            <person name="Kaur K."/>
            <person name="Hamwieh A."/>
            <person name="Solovyev V."/>
            <person name="Salamov A."/>
            <person name="Braich B."/>
            <person name="Kosarev P."/>
            <person name="Mahmoud A."/>
            <person name="Hajiyev E."/>
            <person name="Babayeva S."/>
            <person name="Izzatullayeva V."/>
            <person name="Mammadov A."/>
            <person name="Mammadov A."/>
            <person name="Sharifova S."/>
            <person name="Ojaghi J."/>
            <person name="Eynullazada K."/>
            <person name="Bayramov B."/>
            <person name="Abdulazimova A."/>
            <person name="Shahmuradov I."/>
        </authorList>
    </citation>
    <scope>NUCLEOTIDE SEQUENCE [LARGE SCALE GENOMIC DNA]</scope>
    <source>
        <strain evidence="3">cv. AG2017</strain>
        <tissue evidence="2">Leaf</tissue>
    </source>
</reference>
<feature type="transmembrane region" description="Helical" evidence="1">
    <location>
        <begin position="1713"/>
        <end position="1731"/>
    </location>
</feature>